<comment type="subcellular location">
    <subcellularLocation>
        <location evidence="1">Nucleus</location>
    </subcellularLocation>
</comment>
<protein>
    <submittedName>
        <fullName evidence="7">Poly [ADP-ribose] polymerase 9</fullName>
    </submittedName>
</protein>
<evidence type="ECO:0000313" key="8">
    <source>
        <dbReference type="Proteomes" id="UP000324632"/>
    </source>
</evidence>
<name>A0A5A9NZY4_9TELE</name>
<dbReference type="PANTHER" id="PTHR14453:SF70">
    <property type="entry name" value="PROTEIN MONO-ADP-RIBOSYLTRANSFERASE PARP9"/>
    <property type="match status" value="1"/>
</dbReference>
<dbReference type="Proteomes" id="UP000324632">
    <property type="component" value="Chromosome 10"/>
</dbReference>
<dbReference type="Gene3D" id="3.90.228.10">
    <property type="match status" value="1"/>
</dbReference>
<organism evidence="7 8">
    <name type="scientific">Triplophysa tibetana</name>
    <dbReference type="NCBI Taxonomy" id="1572043"/>
    <lineage>
        <taxon>Eukaryota</taxon>
        <taxon>Metazoa</taxon>
        <taxon>Chordata</taxon>
        <taxon>Craniata</taxon>
        <taxon>Vertebrata</taxon>
        <taxon>Euteleostomi</taxon>
        <taxon>Actinopterygii</taxon>
        <taxon>Neopterygii</taxon>
        <taxon>Teleostei</taxon>
        <taxon>Ostariophysi</taxon>
        <taxon>Cypriniformes</taxon>
        <taxon>Nemacheilidae</taxon>
        <taxon>Triplophysa</taxon>
    </lineage>
</organism>
<reference evidence="7 8" key="1">
    <citation type="journal article" date="2019" name="Mol. Ecol. Resour.">
        <title>Chromosome-level genome assembly of Triplophysa tibetana, a fish adapted to the harsh high-altitude environment of the Tibetan Plateau.</title>
        <authorList>
            <person name="Yang X."/>
            <person name="Liu H."/>
            <person name="Ma Z."/>
            <person name="Zou Y."/>
            <person name="Zou M."/>
            <person name="Mao Y."/>
            <person name="Li X."/>
            <person name="Wang H."/>
            <person name="Chen T."/>
            <person name="Wang W."/>
            <person name="Yang R."/>
        </authorList>
    </citation>
    <scope>NUCLEOTIDE SEQUENCE [LARGE SCALE GENOMIC DNA]</scope>
    <source>
        <strain evidence="7">TTIB1903HZAU</strain>
        <tissue evidence="7">Muscle</tissue>
    </source>
</reference>
<dbReference type="GO" id="GO:0010629">
    <property type="term" value="P:negative regulation of gene expression"/>
    <property type="evidence" value="ECO:0007669"/>
    <property type="project" value="TreeGrafter"/>
</dbReference>
<dbReference type="InterPro" id="IPR002589">
    <property type="entry name" value="Macro_dom"/>
</dbReference>
<dbReference type="GO" id="GO:0044389">
    <property type="term" value="F:ubiquitin-like protein ligase binding"/>
    <property type="evidence" value="ECO:0007669"/>
    <property type="project" value="TreeGrafter"/>
</dbReference>
<dbReference type="GO" id="GO:0003950">
    <property type="term" value="F:NAD+ poly-ADP-ribosyltransferase activity"/>
    <property type="evidence" value="ECO:0007669"/>
    <property type="project" value="TreeGrafter"/>
</dbReference>
<dbReference type="GO" id="GO:0005737">
    <property type="term" value="C:cytoplasm"/>
    <property type="evidence" value="ECO:0007669"/>
    <property type="project" value="TreeGrafter"/>
</dbReference>
<evidence type="ECO:0000256" key="3">
    <source>
        <dbReference type="ARBA" id="ARBA00022679"/>
    </source>
</evidence>
<dbReference type="InterPro" id="IPR052056">
    <property type="entry name" value="Mono-ARTD/PARP"/>
</dbReference>
<proteinExistence type="predicted"/>
<evidence type="ECO:0000256" key="4">
    <source>
        <dbReference type="ARBA" id="ARBA00023027"/>
    </source>
</evidence>
<evidence type="ECO:0000256" key="2">
    <source>
        <dbReference type="ARBA" id="ARBA00022676"/>
    </source>
</evidence>
<dbReference type="PROSITE" id="PS51154">
    <property type="entry name" value="MACRO"/>
    <property type="match status" value="2"/>
</dbReference>
<comment type="caution">
    <text evidence="7">The sequence shown here is derived from an EMBL/GenBank/DDBJ whole genome shotgun (WGS) entry which is preliminary data.</text>
</comment>
<dbReference type="AlphaFoldDB" id="A0A5A9NZY4"/>
<keyword evidence="3" id="KW-0808">Transferase</keyword>
<keyword evidence="2" id="KW-0328">Glycosyltransferase</keyword>
<dbReference type="SMART" id="SM00506">
    <property type="entry name" value="A1pp"/>
    <property type="match status" value="2"/>
</dbReference>
<keyword evidence="5" id="KW-0539">Nucleus</keyword>
<dbReference type="GO" id="GO:0003714">
    <property type="term" value="F:transcription corepressor activity"/>
    <property type="evidence" value="ECO:0007669"/>
    <property type="project" value="TreeGrafter"/>
</dbReference>
<keyword evidence="8" id="KW-1185">Reference proteome</keyword>
<dbReference type="GO" id="GO:0060335">
    <property type="term" value="P:positive regulation of type II interferon-mediated signaling pathway"/>
    <property type="evidence" value="ECO:0007669"/>
    <property type="project" value="TreeGrafter"/>
</dbReference>
<feature type="domain" description="Macro" evidence="6">
    <location>
        <begin position="272"/>
        <end position="454"/>
    </location>
</feature>
<dbReference type="SUPFAM" id="SSF52949">
    <property type="entry name" value="Macro domain-like"/>
    <property type="match status" value="2"/>
</dbReference>
<keyword evidence="4" id="KW-0520">NAD</keyword>
<dbReference type="GO" id="GO:0070212">
    <property type="term" value="P:protein poly-ADP-ribosylation"/>
    <property type="evidence" value="ECO:0007669"/>
    <property type="project" value="TreeGrafter"/>
</dbReference>
<dbReference type="InterPro" id="IPR043472">
    <property type="entry name" value="Macro_dom-like"/>
</dbReference>
<dbReference type="Pfam" id="PF01661">
    <property type="entry name" value="Macro"/>
    <property type="match status" value="2"/>
</dbReference>
<evidence type="ECO:0000259" key="6">
    <source>
        <dbReference type="PROSITE" id="PS51154"/>
    </source>
</evidence>
<dbReference type="SUPFAM" id="SSF56399">
    <property type="entry name" value="ADP-ribosylation"/>
    <property type="match status" value="1"/>
</dbReference>
<dbReference type="CDD" id="cd02907">
    <property type="entry name" value="Macro_Af1521_BAL-like"/>
    <property type="match status" value="1"/>
</dbReference>
<dbReference type="GO" id="GO:0005634">
    <property type="term" value="C:nucleus"/>
    <property type="evidence" value="ECO:0007669"/>
    <property type="project" value="UniProtKB-SubCell"/>
</dbReference>
<evidence type="ECO:0000256" key="5">
    <source>
        <dbReference type="ARBA" id="ARBA00023242"/>
    </source>
</evidence>
<dbReference type="PANTHER" id="PTHR14453">
    <property type="entry name" value="PARP/ZINC FINGER CCCH TYPE DOMAIN CONTAINING PROTEIN"/>
    <property type="match status" value="1"/>
</dbReference>
<evidence type="ECO:0000256" key="1">
    <source>
        <dbReference type="ARBA" id="ARBA00004123"/>
    </source>
</evidence>
<dbReference type="Gene3D" id="3.40.220.10">
    <property type="entry name" value="Leucine Aminopeptidase, subunit E, domain 1"/>
    <property type="match status" value="2"/>
</dbReference>
<feature type="domain" description="Macro" evidence="6">
    <location>
        <begin position="61"/>
        <end position="252"/>
    </location>
</feature>
<sequence>MQAMSNRAPIPLVPEQCAVLSNCRDAFCKAVEAKFGCTAIFHNLEESDSSGCNASNLSAPELRYFKQLSKGVKVSVWKDDLTRHKVDAVVNAANEGLNHGAGLALALCNAGGPMIQKWSDDITGKQGIVPTGKAVLTPAGNLPCKNIIHAVGPCLPSNPTKWDVERSAPILHKTIKSILDVVEFSKLSSVAIPAISSGLFNFPRDLCANIIVQIVQEYNDCNGFNGRVVEINLVNNDEPTVQEMERACKEFLGGPNITGSYSGAVTSRDQSFSSGNSFQFENVTLHITKGLIEEQMVDVIVNTISDNLDLSMGLVSKAIFEKAGKKIQEELYKNKKGFVASGDVFVTKGHSLNCVEVYHTVCTSRSGTRAKQILYEVVLNCLMKAVSAYKSISFPAIGTGNLGFRKQEVAEIMMQAVAEFANKNSRKKLEINFVVFPKDIEMMEAFENKLNGVKGRMKFHSAMPQSSAFATKESTRNETPTLEISSGSKEALREAQAWIMNMLGPRNGTITIMNNHVIYFGQKDHENLLSLQTLHGVHITVFFKNGNGGVIITGEPISVSCGAIEVESMLCQAQKDFALDEESDLLYSVVRWQCKDAPWPPKVNAALEKAYLARNKEIELHDYNIKVNLKNKFVVDCFGQTSSVARTCMFKDYSPFRLDSNSFYARTPVDGKGFLEMERKVKDCGLCTIRVEKIENAALQQIFELNRMRIKDKTVHLYQCVSAQFCDLICRVGFHKDFAPPAEQKDGSGIYFSSTLDRALKLWNRQNEEYIYIIQAQVLTGKSVIGSPDFILPPVMGSDPLKRFDSLTDKENTHVIFNGQQALPQYLILCGKPTSSAV</sequence>
<gene>
    <name evidence="7" type="ORF">E1301_Tti013892</name>
</gene>
<evidence type="ECO:0000313" key="7">
    <source>
        <dbReference type="EMBL" id="KAA0715804.1"/>
    </source>
</evidence>
<accession>A0A5A9NZY4</accession>
<dbReference type="GO" id="GO:1990404">
    <property type="term" value="F:NAD+-protein mono-ADP-ribosyltransferase activity"/>
    <property type="evidence" value="ECO:0007669"/>
    <property type="project" value="TreeGrafter"/>
</dbReference>
<dbReference type="EMBL" id="SOYY01000010">
    <property type="protein sequence ID" value="KAA0715804.1"/>
    <property type="molecule type" value="Genomic_DNA"/>
</dbReference>